<protein>
    <submittedName>
        <fullName evidence="1">Uncharacterized protein</fullName>
    </submittedName>
</protein>
<organism evidence="1 2">
    <name type="scientific">Hippocampus comes</name>
    <name type="common">Tiger tail seahorse</name>
    <dbReference type="NCBI Taxonomy" id="109280"/>
    <lineage>
        <taxon>Eukaryota</taxon>
        <taxon>Metazoa</taxon>
        <taxon>Chordata</taxon>
        <taxon>Craniata</taxon>
        <taxon>Vertebrata</taxon>
        <taxon>Euteleostomi</taxon>
        <taxon>Actinopterygii</taxon>
        <taxon>Neopterygii</taxon>
        <taxon>Teleostei</taxon>
        <taxon>Neoteleostei</taxon>
        <taxon>Acanthomorphata</taxon>
        <taxon>Syngnathiaria</taxon>
        <taxon>Syngnathiformes</taxon>
        <taxon>Syngnathoidei</taxon>
        <taxon>Syngnathidae</taxon>
        <taxon>Hippocampus</taxon>
    </lineage>
</organism>
<evidence type="ECO:0000313" key="1">
    <source>
        <dbReference type="Ensembl" id="ENSHCOP00000011485.1"/>
    </source>
</evidence>
<dbReference type="Proteomes" id="UP000264820">
    <property type="component" value="Unplaced"/>
</dbReference>
<proteinExistence type="predicted"/>
<sequence>MCVRCAHSTDGGVVPAALLSSSELRGRVVLCMRSLRCQMTEFEASAEPLQEWLNSAEVRVQESSARLHDLSAKKQELGKLQVIIERLRFQICHV</sequence>
<keyword evidence="2" id="KW-1185">Reference proteome</keyword>
<dbReference type="Ensembl" id="ENSHCOT00000026584.1">
    <property type="protein sequence ID" value="ENSHCOP00000011485.1"/>
    <property type="gene ID" value="ENSHCOG00000014305.1"/>
</dbReference>
<reference evidence="1" key="1">
    <citation type="submission" date="2025-08" db="UniProtKB">
        <authorList>
            <consortium name="Ensembl"/>
        </authorList>
    </citation>
    <scope>IDENTIFICATION</scope>
</reference>
<dbReference type="STRING" id="109280.ENSHCOP00000011485"/>
<dbReference type="SUPFAM" id="SSF46966">
    <property type="entry name" value="Spectrin repeat"/>
    <property type="match status" value="1"/>
</dbReference>
<name>A0A3Q2Y267_HIPCM</name>
<dbReference type="GeneTree" id="ENSGT00940000176900"/>
<dbReference type="AlphaFoldDB" id="A0A3Q2Y267"/>
<accession>A0A3Q2Y267</accession>
<reference evidence="1" key="2">
    <citation type="submission" date="2025-09" db="UniProtKB">
        <authorList>
            <consortium name="Ensembl"/>
        </authorList>
    </citation>
    <scope>IDENTIFICATION</scope>
</reference>
<evidence type="ECO:0000313" key="2">
    <source>
        <dbReference type="Proteomes" id="UP000264820"/>
    </source>
</evidence>